<proteinExistence type="predicted"/>
<comment type="caution">
    <text evidence="1">The sequence shown here is derived from an EMBL/GenBank/DDBJ whole genome shotgun (WGS) entry which is preliminary data.</text>
</comment>
<gene>
    <name evidence="1" type="ORF">UT11_C0007G0010</name>
</gene>
<reference evidence="1 2" key="1">
    <citation type="journal article" date="2015" name="Nature">
        <title>rRNA introns, odd ribosomes, and small enigmatic genomes across a large radiation of phyla.</title>
        <authorList>
            <person name="Brown C.T."/>
            <person name="Hug L.A."/>
            <person name="Thomas B.C."/>
            <person name="Sharon I."/>
            <person name="Castelle C.J."/>
            <person name="Singh A."/>
            <person name="Wilkins M.J."/>
            <person name="Williams K.H."/>
            <person name="Banfield J.F."/>
        </authorList>
    </citation>
    <scope>NUCLEOTIDE SEQUENCE [LARGE SCALE GENOMIC DNA]</scope>
</reference>
<sequence>MEGLLKNKSSKQKLLLMLLDGWSLSPQNLNCFFHKNSDPFFSSLLTNFRSLPVAKKTEHHPQKTFFSGSDIFHQKRLIQDIRQPENFWGNQKIIQASDSLKRSGGRLWFLNYDPDEHFFNILQEARSNGISKVGVYLSHVPENSLKWQRTVPDLVTTTMIDHRQFKIQPEDILVYFCDLADINQYHYIVSHQPHSPLRSYVLTDEAENGLIDAIFKNKPGQNLQNVLSDRGFSTSHHSIDPAKNLAFNRQSDVVFVHLPADYFDFDLPTRFLNHRRQYLVSTLQNLLHETAYRIVLTSRFGNPKKQSDNFELLPFIIIDSPSELSNIIHSPVEQYLATGHTLADVAPTILELLGIKQPTEMTGRSMLKNLYPEKYIGDHALISMRRPTPTPRSMFE</sequence>
<organism evidence="1 2">
    <name type="scientific">Berkelbacteria bacterium GW2011_GWA2_38_9</name>
    <dbReference type="NCBI Taxonomy" id="1618334"/>
    <lineage>
        <taxon>Bacteria</taxon>
        <taxon>Candidatus Berkelbacteria</taxon>
    </lineage>
</organism>
<dbReference type="EMBL" id="LBVO01000007">
    <property type="protein sequence ID" value="KKQ90368.1"/>
    <property type="molecule type" value="Genomic_DNA"/>
</dbReference>
<protein>
    <submittedName>
        <fullName evidence="1">2,3-bisphosphoglycerate-independent phosphoglycerate mutase</fullName>
    </submittedName>
</protein>
<evidence type="ECO:0000313" key="2">
    <source>
        <dbReference type="Proteomes" id="UP000033934"/>
    </source>
</evidence>
<name>A0A0G0LER1_9BACT</name>
<dbReference type="SUPFAM" id="SSF53649">
    <property type="entry name" value="Alkaline phosphatase-like"/>
    <property type="match status" value="1"/>
</dbReference>
<dbReference type="Proteomes" id="UP000033934">
    <property type="component" value="Unassembled WGS sequence"/>
</dbReference>
<accession>A0A0G0LER1</accession>
<dbReference type="AlphaFoldDB" id="A0A0G0LER1"/>
<dbReference type="InterPro" id="IPR017850">
    <property type="entry name" value="Alkaline_phosphatase_core_sf"/>
</dbReference>
<dbReference type="Gene3D" id="3.40.720.10">
    <property type="entry name" value="Alkaline Phosphatase, subunit A"/>
    <property type="match status" value="1"/>
</dbReference>
<evidence type="ECO:0000313" key="1">
    <source>
        <dbReference type="EMBL" id="KKQ90368.1"/>
    </source>
</evidence>